<evidence type="ECO:0000313" key="1">
    <source>
        <dbReference type="EMBL" id="CAG5055355.1"/>
    </source>
</evidence>
<gene>
    <name evidence="1" type="ORF">PAPOLLO_LOCUS26280</name>
</gene>
<keyword evidence="2" id="KW-1185">Reference proteome</keyword>
<dbReference type="AlphaFoldDB" id="A0A8S3Y6F2"/>
<proteinExistence type="predicted"/>
<dbReference type="EMBL" id="CAJQZP010001576">
    <property type="protein sequence ID" value="CAG5055355.1"/>
    <property type="molecule type" value="Genomic_DNA"/>
</dbReference>
<sequence>MRDRIKVKLTSSTADQLMLHARKDYPLGHNILLFDIIEPLAPDGKNNSTELIIEKKDFQINDDAKNHDFTFNTNASEDYNVAQEVIIHTSLEDHNYSRFQHQLKMHSSALLLEEKSLPEEKNLTQDENSIVKTETVE</sequence>
<evidence type="ECO:0000313" key="2">
    <source>
        <dbReference type="Proteomes" id="UP000691718"/>
    </source>
</evidence>
<accession>A0A8S3Y6F2</accession>
<name>A0A8S3Y6F2_PARAO</name>
<organism evidence="1 2">
    <name type="scientific">Parnassius apollo</name>
    <name type="common">Apollo butterfly</name>
    <name type="synonym">Papilio apollo</name>
    <dbReference type="NCBI Taxonomy" id="110799"/>
    <lineage>
        <taxon>Eukaryota</taxon>
        <taxon>Metazoa</taxon>
        <taxon>Ecdysozoa</taxon>
        <taxon>Arthropoda</taxon>
        <taxon>Hexapoda</taxon>
        <taxon>Insecta</taxon>
        <taxon>Pterygota</taxon>
        <taxon>Neoptera</taxon>
        <taxon>Endopterygota</taxon>
        <taxon>Lepidoptera</taxon>
        <taxon>Glossata</taxon>
        <taxon>Ditrysia</taxon>
        <taxon>Papilionoidea</taxon>
        <taxon>Papilionidae</taxon>
        <taxon>Parnassiinae</taxon>
        <taxon>Parnassini</taxon>
        <taxon>Parnassius</taxon>
        <taxon>Parnassius</taxon>
    </lineage>
</organism>
<comment type="caution">
    <text evidence="1">The sequence shown here is derived from an EMBL/GenBank/DDBJ whole genome shotgun (WGS) entry which is preliminary data.</text>
</comment>
<protein>
    <submittedName>
        <fullName evidence="1">(apollo) hypothetical protein</fullName>
    </submittedName>
</protein>
<reference evidence="1" key="1">
    <citation type="submission" date="2021-04" db="EMBL/GenBank/DDBJ databases">
        <authorList>
            <person name="Tunstrom K."/>
        </authorList>
    </citation>
    <scope>NUCLEOTIDE SEQUENCE</scope>
</reference>
<dbReference type="Proteomes" id="UP000691718">
    <property type="component" value="Unassembled WGS sequence"/>
</dbReference>